<gene>
    <name evidence="2" type="ORF">AM202_0051</name>
</gene>
<dbReference type="InterPro" id="IPR008523">
    <property type="entry name" value="DUF805"/>
</dbReference>
<reference evidence="2 3" key="1">
    <citation type="journal article" date="2010" name="Vet. Microbiol.">
        <title>Production of haemolysins by strains of the Actinobacillus minor/porcitonsillarum complex.</title>
        <authorList>
            <person name="Arya G."/>
            <person name="Niven D.F."/>
        </authorList>
    </citation>
    <scope>NUCLEOTIDE SEQUENCE [LARGE SCALE GENOMIC DNA]</scope>
    <source>
        <strain evidence="3">strain 202</strain>
    </source>
</reference>
<dbReference type="Pfam" id="PF05656">
    <property type="entry name" value="DUF805"/>
    <property type="match status" value="1"/>
</dbReference>
<name>A0ABP2DMH2_9PAST</name>
<dbReference type="Proteomes" id="UP000003394">
    <property type="component" value="Unassembled WGS sequence"/>
</dbReference>
<evidence type="ECO:0000313" key="3">
    <source>
        <dbReference type="Proteomes" id="UP000003394"/>
    </source>
</evidence>
<sequence>MSTIQILAGIVSIAVLLFYFIGSGYVIKKYNGFRVFYNGLNRFFDYKGRAERIEYACICLLATSIGIIISEIFSLLDNPPEFLLGVIDGLFILVKLSVTARRLHDLGYSGWLQAPIILIDMYNHSYSSEKFSYGGFIVLLFIEMGFKLFLMFKEGQNTANKYGEKPNTLATS</sequence>
<dbReference type="RefSeq" id="WP_005817670.1">
    <property type="nucleotide sequence ID" value="NZ_ACFT01000002.1"/>
</dbReference>
<dbReference type="EMBL" id="ACFT01000002">
    <property type="protein sequence ID" value="EEF16097.1"/>
    <property type="molecule type" value="Genomic_DNA"/>
</dbReference>
<keyword evidence="1" id="KW-0812">Transmembrane</keyword>
<feature type="transmembrane region" description="Helical" evidence="1">
    <location>
        <begin position="131"/>
        <end position="152"/>
    </location>
</feature>
<feature type="transmembrane region" description="Helical" evidence="1">
    <location>
        <begin position="55"/>
        <end position="76"/>
    </location>
</feature>
<dbReference type="PANTHER" id="PTHR34980:SF2">
    <property type="entry name" value="INNER MEMBRANE PROTEIN YHAH-RELATED"/>
    <property type="match status" value="1"/>
</dbReference>
<comment type="caution">
    <text evidence="2">The sequence shown here is derived from an EMBL/GenBank/DDBJ whole genome shotgun (WGS) entry which is preliminary data.</text>
</comment>
<keyword evidence="1" id="KW-0472">Membrane</keyword>
<proteinExistence type="predicted"/>
<accession>A0ABP2DMH2</accession>
<keyword evidence="3" id="KW-1185">Reference proteome</keyword>
<keyword evidence="1" id="KW-1133">Transmembrane helix</keyword>
<evidence type="ECO:0008006" key="4">
    <source>
        <dbReference type="Google" id="ProtNLM"/>
    </source>
</evidence>
<organism evidence="2 3">
    <name type="scientific">Actinobacillus minor 202</name>
    <dbReference type="NCBI Taxonomy" id="591023"/>
    <lineage>
        <taxon>Bacteria</taxon>
        <taxon>Pseudomonadati</taxon>
        <taxon>Pseudomonadota</taxon>
        <taxon>Gammaproteobacteria</taxon>
        <taxon>Pasteurellales</taxon>
        <taxon>Pasteurellaceae</taxon>
        <taxon>Actinobacillus</taxon>
    </lineage>
</organism>
<evidence type="ECO:0000313" key="2">
    <source>
        <dbReference type="EMBL" id="EEF16097.1"/>
    </source>
</evidence>
<protein>
    <recommendedName>
        <fullName evidence="4">Integral membrane protein</fullName>
    </recommendedName>
</protein>
<evidence type="ECO:0000256" key="1">
    <source>
        <dbReference type="SAM" id="Phobius"/>
    </source>
</evidence>
<feature type="transmembrane region" description="Helical" evidence="1">
    <location>
        <begin position="6"/>
        <end position="27"/>
    </location>
</feature>
<dbReference type="PANTHER" id="PTHR34980">
    <property type="entry name" value="INNER MEMBRANE PROTEIN-RELATED-RELATED"/>
    <property type="match status" value="1"/>
</dbReference>